<feature type="transmembrane region" description="Helical" evidence="15">
    <location>
        <begin position="392"/>
        <end position="412"/>
    </location>
</feature>
<feature type="domain" description="Protein kinase" evidence="16">
    <location>
        <begin position="73"/>
        <end position="367"/>
    </location>
</feature>
<dbReference type="PANTHER" id="PTHR45783:SF3">
    <property type="entry name" value="KINESIN LIGHT CHAIN"/>
    <property type="match status" value="1"/>
</dbReference>
<reference evidence="17" key="1">
    <citation type="submission" date="2021-03" db="EMBL/GenBank/DDBJ databases">
        <authorList>
            <person name="Wang G."/>
        </authorList>
    </citation>
    <scope>NUCLEOTIDE SEQUENCE</scope>
    <source>
        <strain evidence="17">KCTC 12899</strain>
    </source>
</reference>
<evidence type="ECO:0000256" key="12">
    <source>
        <dbReference type="PROSITE-ProRule" id="PRU00339"/>
    </source>
</evidence>
<name>A0A8J7U4U1_9BACT</name>
<dbReference type="InterPro" id="IPR011009">
    <property type="entry name" value="Kinase-like_dom_sf"/>
</dbReference>
<evidence type="ECO:0000256" key="8">
    <source>
        <dbReference type="ARBA" id="ARBA00022840"/>
    </source>
</evidence>
<dbReference type="PANTHER" id="PTHR45783">
    <property type="entry name" value="KINESIN LIGHT CHAIN"/>
    <property type="match status" value="1"/>
</dbReference>
<comment type="similarity">
    <text evidence="2">Belongs to the kinesin light chain family.</text>
</comment>
<evidence type="ECO:0000256" key="1">
    <source>
        <dbReference type="ARBA" id="ARBA00004245"/>
    </source>
</evidence>
<evidence type="ECO:0000256" key="2">
    <source>
        <dbReference type="ARBA" id="ARBA00009622"/>
    </source>
</evidence>
<dbReference type="GO" id="GO:0007018">
    <property type="term" value="P:microtubule-based movement"/>
    <property type="evidence" value="ECO:0007669"/>
    <property type="project" value="TreeGrafter"/>
</dbReference>
<dbReference type="InterPro" id="IPR019734">
    <property type="entry name" value="TPR_rpt"/>
</dbReference>
<evidence type="ECO:0000256" key="13">
    <source>
        <dbReference type="PROSITE-ProRule" id="PRU10141"/>
    </source>
</evidence>
<keyword evidence="4" id="KW-0493">Microtubule</keyword>
<keyword evidence="15" id="KW-0812">Transmembrane</keyword>
<keyword evidence="8 13" id="KW-0067">ATP-binding</keyword>
<keyword evidence="15" id="KW-0472">Membrane</keyword>
<keyword evidence="6 13" id="KW-0547">Nucleotide-binding</keyword>
<dbReference type="Proteomes" id="UP000664417">
    <property type="component" value="Unassembled WGS sequence"/>
</dbReference>
<dbReference type="Gene3D" id="1.25.40.10">
    <property type="entry name" value="Tetratricopeptide repeat domain"/>
    <property type="match status" value="5"/>
</dbReference>
<dbReference type="SUPFAM" id="SSF56112">
    <property type="entry name" value="Protein kinase-like (PK-like)"/>
    <property type="match status" value="1"/>
</dbReference>
<dbReference type="GO" id="GO:0004674">
    <property type="term" value="F:protein serine/threonine kinase activity"/>
    <property type="evidence" value="ECO:0007669"/>
    <property type="project" value="UniProtKB-KW"/>
</dbReference>
<feature type="coiled-coil region" evidence="14">
    <location>
        <begin position="417"/>
        <end position="444"/>
    </location>
</feature>
<evidence type="ECO:0000256" key="14">
    <source>
        <dbReference type="SAM" id="Coils"/>
    </source>
</evidence>
<dbReference type="GO" id="GO:0005874">
    <property type="term" value="C:microtubule"/>
    <property type="evidence" value="ECO:0007669"/>
    <property type="project" value="UniProtKB-KW"/>
</dbReference>
<dbReference type="SMART" id="SM00028">
    <property type="entry name" value="TPR"/>
    <property type="match status" value="10"/>
</dbReference>
<evidence type="ECO:0000256" key="10">
    <source>
        <dbReference type="ARBA" id="ARBA00023175"/>
    </source>
</evidence>
<feature type="repeat" description="TPR" evidence="12">
    <location>
        <begin position="789"/>
        <end position="822"/>
    </location>
</feature>
<dbReference type="Pfam" id="PF00069">
    <property type="entry name" value="Pkinase"/>
    <property type="match status" value="1"/>
</dbReference>
<dbReference type="CDD" id="cd14014">
    <property type="entry name" value="STKc_PknB_like"/>
    <property type="match status" value="1"/>
</dbReference>
<dbReference type="PROSITE" id="PS00107">
    <property type="entry name" value="PROTEIN_KINASE_ATP"/>
    <property type="match status" value="1"/>
</dbReference>
<proteinExistence type="inferred from homology"/>
<evidence type="ECO:0000313" key="17">
    <source>
        <dbReference type="EMBL" id="MBO1321813.1"/>
    </source>
</evidence>
<dbReference type="PROSITE" id="PS50011">
    <property type="entry name" value="PROTEIN_KINASE_DOM"/>
    <property type="match status" value="1"/>
</dbReference>
<dbReference type="PROSITE" id="PS00108">
    <property type="entry name" value="PROTEIN_KINASE_ST"/>
    <property type="match status" value="1"/>
</dbReference>
<evidence type="ECO:0000256" key="9">
    <source>
        <dbReference type="ARBA" id="ARBA00023054"/>
    </source>
</evidence>
<dbReference type="EMBL" id="JAFREP010000028">
    <property type="protein sequence ID" value="MBO1321813.1"/>
    <property type="molecule type" value="Genomic_DNA"/>
</dbReference>
<dbReference type="InterPro" id="IPR017441">
    <property type="entry name" value="Protein_kinase_ATP_BS"/>
</dbReference>
<keyword evidence="17" id="KW-0723">Serine/threonine-protein kinase</keyword>
<feature type="binding site" evidence="13">
    <location>
        <position position="103"/>
    </location>
    <ligand>
        <name>ATP</name>
        <dbReference type="ChEBI" id="CHEBI:30616"/>
    </ligand>
</feature>
<dbReference type="InterPro" id="IPR011990">
    <property type="entry name" value="TPR-like_helical_dom_sf"/>
</dbReference>
<dbReference type="SMART" id="SM00220">
    <property type="entry name" value="S_TKc"/>
    <property type="match status" value="1"/>
</dbReference>
<dbReference type="Gene3D" id="3.30.200.20">
    <property type="entry name" value="Phosphorylase Kinase, domain 1"/>
    <property type="match status" value="1"/>
</dbReference>
<dbReference type="InterPro" id="IPR000719">
    <property type="entry name" value="Prot_kinase_dom"/>
</dbReference>
<evidence type="ECO:0000256" key="4">
    <source>
        <dbReference type="ARBA" id="ARBA00022701"/>
    </source>
</evidence>
<dbReference type="Gene3D" id="1.10.510.10">
    <property type="entry name" value="Transferase(Phosphotransferase) domain 1"/>
    <property type="match status" value="1"/>
</dbReference>
<comment type="caution">
    <text evidence="17">The sequence shown here is derived from an EMBL/GenBank/DDBJ whole genome shotgun (WGS) entry which is preliminary data.</text>
</comment>
<dbReference type="AlphaFoldDB" id="A0A8J7U4U1"/>
<evidence type="ECO:0000256" key="15">
    <source>
        <dbReference type="SAM" id="Phobius"/>
    </source>
</evidence>
<organism evidence="17 18">
    <name type="scientific">Acanthopleuribacter pedis</name>
    <dbReference type="NCBI Taxonomy" id="442870"/>
    <lineage>
        <taxon>Bacteria</taxon>
        <taxon>Pseudomonadati</taxon>
        <taxon>Acidobacteriota</taxon>
        <taxon>Holophagae</taxon>
        <taxon>Acanthopleuribacterales</taxon>
        <taxon>Acanthopleuribacteraceae</taxon>
        <taxon>Acanthopleuribacter</taxon>
    </lineage>
</organism>
<keyword evidence="18" id="KW-1185">Reference proteome</keyword>
<dbReference type="Pfam" id="PF13374">
    <property type="entry name" value="TPR_10"/>
    <property type="match status" value="2"/>
</dbReference>
<keyword evidence="7 12" id="KW-0802">TPR repeat</keyword>
<dbReference type="SUPFAM" id="SSF48452">
    <property type="entry name" value="TPR-like"/>
    <property type="match status" value="4"/>
</dbReference>
<keyword evidence="5" id="KW-0677">Repeat</keyword>
<keyword evidence="17" id="KW-0808">Transferase</keyword>
<dbReference type="RefSeq" id="WP_207861786.1">
    <property type="nucleotide sequence ID" value="NZ_JAFREP010000028.1"/>
</dbReference>
<accession>A0A8J7U4U1</accession>
<dbReference type="PROSITE" id="PS50005">
    <property type="entry name" value="TPR"/>
    <property type="match status" value="1"/>
</dbReference>
<dbReference type="GO" id="GO:0005737">
    <property type="term" value="C:cytoplasm"/>
    <property type="evidence" value="ECO:0007669"/>
    <property type="project" value="TreeGrafter"/>
</dbReference>
<dbReference type="GO" id="GO:0005524">
    <property type="term" value="F:ATP binding"/>
    <property type="evidence" value="ECO:0007669"/>
    <property type="project" value="UniProtKB-UniRule"/>
</dbReference>
<sequence length="1109" mass="125781">MDIQRERHIQNLVKAVIALPHAEREAYLVPLAEQDPDLSHEVKARVEASDAVIENLTLLSDAGTLSGVRIGPYQLHRMLGEGGMGDVYLANREHEFSMWVAIKFLKKGLDRGDVVERFQRERQILADLNHPNIAAILDGGTSDGGRPYFVMEYVEGIPVDAYCRENQLELEQRLRLFRKICSAVSFAHENNVLHRDLKPANILVNAHGEPKLLDFGIAGWLARDPNRDRGDFTSRGMTLDYASPEQVEGKPLTPASDVFSLGVILFQLLTDSKPFDLRDVPLIEAIRRVCDLDPPRPSIQVARLKEDPTLSIDSTEDKEPANEPLPTRWQKRLQGDLDTIVLKALNKQPQDRFATVQALHDEIGRFLVDLPLQSRPRSLLYDAKKFTRRHRAAVMVSGALLSLVFALMFTLVQQQHQLRLERDRARLERDHAQHEQERALAATDFLKDLFKGADPRVTGGHKLTAADLLKKGVGDIQNRFQDQPVLRAELLETLAEVHLSLGLYETVENLLQEARAIQAVQGSPLDLARLEYQMAKCALAQAKFHGAKTLIAQSNAARAEHLAAPHPDRAAGVLLHARILRELGMFQEAEPLYQAALDEIEAFRRLPADEAETRAAALQHASMINHTTDFLLARGHYQRAGALQTQALTTFETYLKPREPERAQAMIQLALIQSAEGRFEEAEAQFRTVEQQRREWFGIDHPLTLEARELLAVLYQEWGRFQVAGDIHKAVLMHRKQRFQADHPAIWNSRKHLALLAQRNGDYKTAAAEMALVLAAERRNFGLIHPTVAETLNLIGILEFERGRYEAAEQHYRKSIEMKLHFFGENHPTTASSLDNLGVLYQELDQWEQAESLHVRALEMRRRLLGDNDIDVAYSHDNLGLVNKNRGRYAVAEDHFRDAMTLFATIVGEDHPDYLSTVHNLAVTLIDQLKYEEAVPLLRTVVALERKIYQSHPTVAISMNNLASALIDTRRYHEAGILLEEASAINARHLDPNHPGVGQTRLIQARYFLKMQKTVEAEDHARRALAICRQHYQAGHQMTARAQKVLGQALLDQGRYAEAEPLLVQAEDILNRVADYHHHEKRELWLLLVRLYQKTGDQTRLEKYQAKLN</sequence>
<evidence type="ECO:0000313" key="18">
    <source>
        <dbReference type="Proteomes" id="UP000664417"/>
    </source>
</evidence>
<evidence type="ECO:0000256" key="7">
    <source>
        <dbReference type="ARBA" id="ARBA00022803"/>
    </source>
</evidence>
<dbReference type="InterPro" id="IPR002151">
    <property type="entry name" value="Kinesin_light"/>
</dbReference>
<protein>
    <submittedName>
        <fullName evidence="17">Serine/threonine protein kinase</fullName>
    </submittedName>
</protein>
<evidence type="ECO:0000259" key="16">
    <source>
        <dbReference type="PROSITE" id="PS50011"/>
    </source>
</evidence>
<evidence type="ECO:0000256" key="5">
    <source>
        <dbReference type="ARBA" id="ARBA00022737"/>
    </source>
</evidence>
<keyword evidence="3" id="KW-0963">Cytoplasm</keyword>
<keyword evidence="10" id="KW-0505">Motor protein</keyword>
<evidence type="ECO:0000256" key="3">
    <source>
        <dbReference type="ARBA" id="ARBA00022490"/>
    </source>
</evidence>
<dbReference type="InterPro" id="IPR008271">
    <property type="entry name" value="Ser/Thr_kinase_AS"/>
</dbReference>
<dbReference type="Pfam" id="PF13424">
    <property type="entry name" value="TPR_12"/>
    <property type="match status" value="4"/>
</dbReference>
<dbReference type="GO" id="GO:0019894">
    <property type="term" value="F:kinesin binding"/>
    <property type="evidence" value="ECO:0007669"/>
    <property type="project" value="TreeGrafter"/>
</dbReference>
<gene>
    <name evidence="17" type="ORF">J3U88_25260</name>
</gene>
<evidence type="ECO:0000256" key="6">
    <source>
        <dbReference type="ARBA" id="ARBA00022741"/>
    </source>
</evidence>
<evidence type="ECO:0000256" key="11">
    <source>
        <dbReference type="ARBA" id="ARBA00023212"/>
    </source>
</evidence>
<keyword evidence="9 14" id="KW-0175">Coiled coil</keyword>
<keyword evidence="11" id="KW-0206">Cytoskeleton</keyword>
<dbReference type="GO" id="GO:0005871">
    <property type="term" value="C:kinesin complex"/>
    <property type="evidence" value="ECO:0007669"/>
    <property type="project" value="InterPro"/>
</dbReference>
<comment type="subcellular location">
    <subcellularLocation>
        <location evidence="1">Cytoplasm</location>
        <location evidence="1">Cytoskeleton</location>
    </subcellularLocation>
</comment>
<keyword evidence="15" id="KW-1133">Transmembrane helix</keyword>
<keyword evidence="17" id="KW-0418">Kinase</keyword>